<dbReference type="EMBL" id="JAUOEL010000004">
    <property type="protein sequence ID" value="MDO5975043.1"/>
    <property type="molecule type" value="Genomic_DNA"/>
</dbReference>
<feature type="signal peptide" evidence="3">
    <location>
        <begin position="1"/>
        <end position="17"/>
    </location>
</feature>
<protein>
    <submittedName>
        <fullName evidence="4">MopE-related protein</fullName>
    </submittedName>
</protein>
<dbReference type="PROSITE" id="PS51257">
    <property type="entry name" value="PROKAR_LIPOPROTEIN"/>
    <property type="match status" value="1"/>
</dbReference>
<keyword evidence="5" id="KW-1185">Reference proteome</keyword>
<dbReference type="PANTHER" id="PTHR43037:SF5">
    <property type="entry name" value="FERULOYL ESTERASE"/>
    <property type="match status" value="1"/>
</dbReference>
<name>A0ABT8WPG1_9FLAO</name>
<proteinExistence type="predicted"/>
<dbReference type="Gene3D" id="3.40.50.1820">
    <property type="entry name" value="alpha/beta hydrolase"/>
    <property type="match status" value="1"/>
</dbReference>
<evidence type="ECO:0000256" key="2">
    <source>
        <dbReference type="ARBA" id="ARBA00022801"/>
    </source>
</evidence>
<organism evidence="4 5">
    <name type="scientific">Flavivirga jejuensis</name>
    <dbReference type="NCBI Taxonomy" id="870487"/>
    <lineage>
        <taxon>Bacteria</taxon>
        <taxon>Pseudomonadati</taxon>
        <taxon>Bacteroidota</taxon>
        <taxon>Flavobacteriia</taxon>
        <taxon>Flavobacteriales</taxon>
        <taxon>Flavobacteriaceae</taxon>
        <taxon>Flavivirga</taxon>
    </lineage>
</organism>
<dbReference type="Pfam" id="PF11617">
    <property type="entry name" value="Cu-binding_MopE"/>
    <property type="match status" value="1"/>
</dbReference>
<gene>
    <name evidence="4" type="ORF">Q4Q40_12670</name>
</gene>
<dbReference type="PANTHER" id="PTHR43037">
    <property type="entry name" value="UNNAMED PRODUCT-RELATED"/>
    <property type="match status" value="1"/>
</dbReference>
<sequence>MKEKALFLLLTSTLLFASCSNNEQPSNPSCQEQTWYQDADNDGFGNEENQLSSCIQPDGYVANNNDCDDTNNLIHPDAPEIQNNIDDNCDGIIEPAVIECNSDSECAGVCLNNVCVDISTPVPNEFVKYYFTHDLTNINIPYRFFRPEGADTVNTEYPLIISLHGAEFFISPENTFLQGDYGTYMALAWIEENNQETYPAYVIAPNIHRDIRGQNYRNWLTEASLDFIEKLLDFILQSENIDESRIYITGHSMGGIGSWYLGAKMHDKIAAIVPLSNAFVPGDPSFDEVTSQIENDIFENLPVWSFIHRADTGASGSRGAFGALSDKGYNIVNTHWVDDVEYNLSENDIRTRIDAGEKYFQTEYNYPCDNSEFCHYAMDVALKDPLLFEWLFKQKKE</sequence>
<evidence type="ECO:0000313" key="5">
    <source>
        <dbReference type="Proteomes" id="UP001176806"/>
    </source>
</evidence>
<dbReference type="InterPro" id="IPR021655">
    <property type="entry name" value="Put_metal-bd"/>
</dbReference>
<dbReference type="InterPro" id="IPR050955">
    <property type="entry name" value="Plant_Biomass_Hydrol_Est"/>
</dbReference>
<evidence type="ECO:0000313" key="4">
    <source>
        <dbReference type="EMBL" id="MDO5975043.1"/>
    </source>
</evidence>
<accession>A0ABT8WPG1</accession>
<dbReference type="InterPro" id="IPR029058">
    <property type="entry name" value="AB_hydrolase_fold"/>
</dbReference>
<dbReference type="SUPFAM" id="SSF53474">
    <property type="entry name" value="alpha/beta-Hydrolases"/>
    <property type="match status" value="1"/>
</dbReference>
<comment type="caution">
    <text evidence="4">The sequence shown here is derived from an EMBL/GenBank/DDBJ whole genome shotgun (WGS) entry which is preliminary data.</text>
</comment>
<evidence type="ECO:0000256" key="3">
    <source>
        <dbReference type="SAM" id="SignalP"/>
    </source>
</evidence>
<keyword evidence="2" id="KW-0378">Hydrolase</keyword>
<dbReference type="Proteomes" id="UP001176806">
    <property type="component" value="Unassembled WGS sequence"/>
</dbReference>
<reference evidence="4" key="1">
    <citation type="submission" date="2023-07" db="EMBL/GenBank/DDBJ databases">
        <title>Two novel species in the genus Flavivirga.</title>
        <authorList>
            <person name="Kwon K."/>
        </authorList>
    </citation>
    <scope>NUCLEOTIDE SEQUENCE</scope>
    <source>
        <strain evidence="4">KACC 14158</strain>
    </source>
</reference>
<feature type="chain" id="PRO_5047138820" evidence="3">
    <location>
        <begin position="18"/>
        <end position="397"/>
    </location>
</feature>
<evidence type="ECO:0000256" key="1">
    <source>
        <dbReference type="ARBA" id="ARBA00022729"/>
    </source>
</evidence>
<keyword evidence="1 3" id="KW-0732">Signal</keyword>
<dbReference type="RefSeq" id="WP_303302210.1">
    <property type="nucleotide sequence ID" value="NZ_BAABDA010000035.1"/>
</dbReference>